<evidence type="ECO:0000313" key="3">
    <source>
        <dbReference type="EMBL" id="KAE9157410.1"/>
    </source>
</evidence>
<dbReference type="Proteomes" id="UP000433483">
    <property type="component" value="Unassembled WGS sequence"/>
</dbReference>
<evidence type="ECO:0000256" key="1">
    <source>
        <dbReference type="SAM" id="MobiDB-lite"/>
    </source>
</evidence>
<reference evidence="5 6" key="1">
    <citation type="submission" date="2018-08" db="EMBL/GenBank/DDBJ databases">
        <title>Genomic investigation of the strawberry pathogen Phytophthora fragariae indicates pathogenicity is determined by transcriptional variation in three key races.</title>
        <authorList>
            <person name="Adams T.M."/>
            <person name="Armitage A.D."/>
            <person name="Sobczyk M.K."/>
            <person name="Bates H.J."/>
            <person name="Dunwell J.M."/>
            <person name="Nellist C.F."/>
            <person name="Harrison R.J."/>
        </authorList>
    </citation>
    <scope>NUCLEOTIDE SEQUENCE [LARGE SCALE GENOMIC DNA]</scope>
    <source>
        <strain evidence="4 6">BC-1</strain>
        <strain evidence="3 5">NOV-27</strain>
        <strain evidence="2 7">SCRP245</strain>
    </source>
</reference>
<evidence type="ECO:0000313" key="5">
    <source>
        <dbReference type="Proteomes" id="UP000433483"/>
    </source>
</evidence>
<keyword evidence="5" id="KW-1185">Reference proteome</keyword>
<dbReference type="Proteomes" id="UP000460718">
    <property type="component" value="Unassembled WGS sequence"/>
</dbReference>
<dbReference type="Proteomes" id="UP000440367">
    <property type="component" value="Unassembled WGS sequence"/>
</dbReference>
<evidence type="ECO:0000313" key="7">
    <source>
        <dbReference type="Proteomes" id="UP000460718"/>
    </source>
</evidence>
<evidence type="ECO:0000313" key="6">
    <source>
        <dbReference type="Proteomes" id="UP000440367"/>
    </source>
</evidence>
<dbReference type="AlphaFoldDB" id="A0A6A3UYL2"/>
<organism evidence="3 5">
    <name type="scientific">Phytophthora fragariae</name>
    <dbReference type="NCBI Taxonomy" id="53985"/>
    <lineage>
        <taxon>Eukaryota</taxon>
        <taxon>Sar</taxon>
        <taxon>Stramenopiles</taxon>
        <taxon>Oomycota</taxon>
        <taxon>Peronosporomycetes</taxon>
        <taxon>Peronosporales</taxon>
        <taxon>Peronosporaceae</taxon>
        <taxon>Phytophthora</taxon>
    </lineage>
</organism>
<name>A0A6A3UYL2_9STRA</name>
<protein>
    <submittedName>
        <fullName evidence="3">Uncharacterized protein</fullName>
    </submittedName>
</protein>
<feature type="region of interest" description="Disordered" evidence="1">
    <location>
        <begin position="75"/>
        <end position="107"/>
    </location>
</feature>
<dbReference type="EMBL" id="QXGD01007692">
    <property type="protein sequence ID" value="KAE9160406.1"/>
    <property type="molecule type" value="Genomic_DNA"/>
</dbReference>
<feature type="compositionally biased region" description="Polar residues" evidence="1">
    <location>
        <begin position="15"/>
        <end position="24"/>
    </location>
</feature>
<dbReference type="OrthoDB" id="125567at2759"/>
<accession>A0A6A3UYL2</accession>
<proteinExistence type="predicted"/>
<comment type="caution">
    <text evidence="3">The sequence shown here is derived from an EMBL/GenBank/DDBJ whole genome shotgun (WGS) entry which is preliminary data.</text>
</comment>
<gene>
    <name evidence="4" type="ORF">PF002_g32626</name>
    <name evidence="3" type="ORF">PF005_g32841</name>
    <name evidence="2" type="ORF">PF011_g31961</name>
</gene>
<dbReference type="EMBL" id="QXFW01008798">
    <property type="protein sequence ID" value="KAE8954858.1"/>
    <property type="molecule type" value="Genomic_DNA"/>
</dbReference>
<feature type="region of interest" description="Disordered" evidence="1">
    <location>
        <begin position="1"/>
        <end position="30"/>
    </location>
</feature>
<evidence type="ECO:0000313" key="2">
    <source>
        <dbReference type="EMBL" id="KAE8954858.1"/>
    </source>
</evidence>
<sequence length="107" mass="12001">MAKDRDPGRAGGQLFRSNIQTGSNAKKKRLMTVKKKAATKLENPKVETKDEEMTAPEAHVYDENLAKVIADADEFESKEKVSISDGDEQEDKPPTQMDMDTEELDMQ</sequence>
<evidence type="ECO:0000313" key="4">
    <source>
        <dbReference type="EMBL" id="KAE9160406.1"/>
    </source>
</evidence>
<dbReference type="EMBL" id="QXGB01008912">
    <property type="protein sequence ID" value="KAE9157410.1"/>
    <property type="molecule type" value="Genomic_DNA"/>
</dbReference>